<feature type="domain" description="Homeobox protein SIX1 N-terminal SD" evidence="5">
    <location>
        <begin position="2"/>
        <end position="53"/>
    </location>
</feature>
<dbReference type="Proteomes" id="UP001186944">
    <property type="component" value="Unassembled WGS sequence"/>
</dbReference>
<dbReference type="Gene3D" id="1.10.10.60">
    <property type="entry name" value="Homeodomain-like"/>
    <property type="match status" value="1"/>
</dbReference>
<dbReference type="InterPro" id="IPR008422">
    <property type="entry name" value="KN_HD"/>
</dbReference>
<evidence type="ECO:0000259" key="5">
    <source>
        <dbReference type="Pfam" id="PF16878"/>
    </source>
</evidence>
<organism evidence="6 7">
    <name type="scientific">Pinctada imbricata</name>
    <name type="common">Atlantic pearl-oyster</name>
    <name type="synonym">Pinctada martensii</name>
    <dbReference type="NCBI Taxonomy" id="66713"/>
    <lineage>
        <taxon>Eukaryota</taxon>
        <taxon>Metazoa</taxon>
        <taxon>Spiralia</taxon>
        <taxon>Lophotrochozoa</taxon>
        <taxon>Mollusca</taxon>
        <taxon>Bivalvia</taxon>
        <taxon>Autobranchia</taxon>
        <taxon>Pteriomorphia</taxon>
        <taxon>Pterioida</taxon>
        <taxon>Pterioidea</taxon>
        <taxon>Pteriidae</taxon>
        <taxon>Pinctada</taxon>
    </lineage>
</organism>
<gene>
    <name evidence="6" type="ORF">FSP39_020783</name>
</gene>
<name>A0AA89BQF0_PINIB</name>
<dbReference type="GO" id="GO:0000978">
    <property type="term" value="F:RNA polymerase II cis-regulatory region sequence-specific DNA binding"/>
    <property type="evidence" value="ECO:0007669"/>
    <property type="project" value="TreeGrafter"/>
</dbReference>
<keyword evidence="7" id="KW-1185">Reference proteome</keyword>
<evidence type="ECO:0008006" key="8">
    <source>
        <dbReference type="Google" id="ProtNLM"/>
    </source>
</evidence>
<proteinExistence type="predicted"/>
<protein>
    <recommendedName>
        <fullName evidence="8">Homeobox domain-containing protein</fullName>
    </recommendedName>
</protein>
<dbReference type="GO" id="GO:0014857">
    <property type="term" value="P:regulation of skeletal muscle cell proliferation"/>
    <property type="evidence" value="ECO:0007669"/>
    <property type="project" value="TreeGrafter"/>
</dbReference>
<keyword evidence="1" id="KW-0238">DNA-binding</keyword>
<keyword evidence="2" id="KW-0371">Homeobox</keyword>
<dbReference type="GO" id="GO:0005667">
    <property type="term" value="C:transcription regulator complex"/>
    <property type="evidence" value="ECO:0007669"/>
    <property type="project" value="TreeGrafter"/>
</dbReference>
<dbReference type="AlphaFoldDB" id="A0AA89BQF0"/>
<evidence type="ECO:0000313" key="7">
    <source>
        <dbReference type="Proteomes" id="UP001186944"/>
    </source>
</evidence>
<evidence type="ECO:0000256" key="3">
    <source>
        <dbReference type="ARBA" id="ARBA00023242"/>
    </source>
</evidence>
<dbReference type="CDD" id="cd00086">
    <property type="entry name" value="homeodomain"/>
    <property type="match status" value="1"/>
</dbReference>
<reference evidence="6" key="1">
    <citation type="submission" date="2019-08" db="EMBL/GenBank/DDBJ databases">
        <title>The improved chromosome-level genome for the pearl oyster Pinctada fucata martensii using PacBio sequencing and Hi-C.</title>
        <authorList>
            <person name="Zheng Z."/>
        </authorList>
    </citation>
    <scope>NUCLEOTIDE SEQUENCE</scope>
    <source>
        <strain evidence="6">ZZ-2019</strain>
        <tissue evidence="6">Adductor muscle</tissue>
    </source>
</reference>
<dbReference type="EMBL" id="VSWD01000010">
    <property type="protein sequence ID" value="KAK3091555.1"/>
    <property type="molecule type" value="Genomic_DNA"/>
</dbReference>
<comment type="caution">
    <text evidence="6">The sequence shown here is derived from an EMBL/GenBank/DDBJ whole genome shotgun (WGS) entry which is preliminary data.</text>
</comment>
<dbReference type="InterPro" id="IPR009057">
    <property type="entry name" value="Homeodomain-like_sf"/>
</dbReference>
<evidence type="ECO:0000313" key="6">
    <source>
        <dbReference type="EMBL" id="KAK3091555.1"/>
    </source>
</evidence>
<dbReference type="Pfam" id="PF05920">
    <property type="entry name" value="Homeobox_KN"/>
    <property type="match status" value="1"/>
</dbReference>
<dbReference type="InterPro" id="IPR001356">
    <property type="entry name" value="HD"/>
</dbReference>
<feature type="domain" description="KN homeodomain" evidence="4">
    <location>
        <begin position="78"/>
        <end position="111"/>
    </location>
</feature>
<dbReference type="GO" id="GO:0005634">
    <property type="term" value="C:nucleus"/>
    <property type="evidence" value="ECO:0007669"/>
    <property type="project" value="TreeGrafter"/>
</dbReference>
<evidence type="ECO:0000259" key="4">
    <source>
        <dbReference type="Pfam" id="PF05920"/>
    </source>
</evidence>
<keyword evidence="3" id="KW-0539">Nucleus</keyword>
<dbReference type="PANTHER" id="PTHR10390:SF34">
    <property type="entry name" value="ANOMALOUS HOMEOBOX PROTEIN"/>
    <property type="match status" value="1"/>
</dbReference>
<dbReference type="PANTHER" id="PTHR10390">
    <property type="entry name" value="HOMEOBOX PROTEIN SIX"/>
    <property type="match status" value="1"/>
</dbReference>
<sequence length="128" mass="15089">FDFFQNGEFDSSRHERLINVWDEVNYRDVQERNAIKTLTPLIKFRIRKRHPPPPNICPGGVRPSSKMSPDARLYLRDWFEKHKDNPYPSASVREELAGAAGITTYQVSLFLTFREMRTVISSFVYLYF</sequence>
<evidence type="ECO:0000256" key="2">
    <source>
        <dbReference type="ARBA" id="ARBA00023155"/>
    </source>
</evidence>
<evidence type="ECO:0000256" key="1">
    <source>
        <dbReference type="ARBA" id="ARBA00023125"/>
    </source>
</evidence>
<dbReference type="Pfam" id="PF16878">
    <property type="entry name" value="SIX1_SD"/>
    <property type="match status" value="1"/>
</dbReference>
<dbReference type="SUPFAM" id="SSF46689">
    <property type="entry name" value="Homeodomain-like"/>
    <property type="match status" value="1"/>
</dbReference>
<feature type="non-terminal residue" evidence="6">
    <location>
        <position position="1"/>
    </location>
</feature>
<dbReference type="InterPro" id="IPR031701">
    <property type="entry name" value="SIX1_SD"/>
</dbReference>
<dbReference type="GO" id="GO:0000981">
    <property type="term" value="F:DNA-binding transcription factor activity, RNA polymerase II-specific"/>
    <property type="evidence" value="ECO:0007669"/>
    <property type="project" value="TreeGrafter"/>
</dbReference>
<accession>A0AA89BQF0</accession>